<dbReference type="EMBL" id="MQWA01000001">
    <property type="protein sequence ID" value="PQJ27690.1"/>
    <property type="molecule type" value="Genomic_DNA"/>
</dbReference>
<dbReference type="Proteomes" id="UP000239907">
    <property type="component" value="Unassembled WGS sequence"/>
</dbReference>
<evidence type="ECO:0000313" key="2">
    <source>
        <dbReference type="EMBL" id="PQJ27690.1"/>
    </source>
</evidence>
<reference evidence="2 3" key="1">
    <citation type="submission" date="2016-12" db="EMBL/GenBank/DDBJ databases">
        <title>Study of bacterial adaptation to deep sea.</title>
        <authorList>
            <person name="Song J."/>
            <person name="Yoshizawa S."/>
            <person name="Kogure K."/>
        </authorList>
    </citation>
    <scope>NUCLEOTIDE SEQUENCE [LARGE SCALE GENOMIC DNA]</scope>
    <source>
        <strain evidence="2 3">SAORIC-165</strain>
    </source>
</reference>
<organism evidence="2 3">
    <name type="scientific">Rubritalea profundi</name>
    <dbReference type="NCBI Taxonomy" id="1658618"/>
    <lineage>
        <taxon>Bacteria</taxon>
        <taxon>Pseudomonadati</taxon>
        <taxon>Verrucomicrobiota</taxon>
        <taxon>Verrucomicrobiia</taxon>
        <taxon>Verrucomicrobiales</taxon>
        <taxon>Rubritaleaceae</taxon>
        <taxon>Rubritalea</taxon>
    </lineage>
</organism>
<protein>
    <submittedName>
        <fullName evidence="2">Uncharacterized protein</fullName>
    </submittedName>
</protein>
<dbReference type="AlphaFoldDB" id="A0A2S7TZC3"/>
<gene>
    <name evidence="2" type="ORF">BSZ32_03690</name>
</gene>
<feature type="region of interest" description="Disordered" evidence="1">
    <location>
        <begin position="85"/>
        <end position="106"/>
    </location>
</feature>
<evidence type="ECO:0000256" key="1">
    <source>
        <dbReference type="SAM" id="MobiDB-lite"/>
    </source>
</evidence>
<keyword evidence="3" id="KW-1185">Reference proteome</keyword>
<sequence>MNPQDYIPTPCHEDWNLMTGEQRQKFCNKCSTHVHDLTDYSCDEILALKVQNGGKLCGAFRLARPLTLGASIATLALASCQQKETTATENTESGPDKTSETIPVHADPDPILNVLKGIVCPEPELEVVEPESTTKHLLGKIAIPEVELVPVPRIKGEIHIPNTEE</sequence>
<name>A0A2S7TZC3_9BACT</name>
<evidence type="ECO:0000313" key="3">
    <source>
        <dbReference type="Proteomes" id="UP000239907"/>
    </source>
</evidence>
<dbReference type="RefSeq" id="WP_129589577.1">
    <property type="nucleotide sequence ID" value="NZ_MQWA01000001.1"/>
</dbReference>
<dbReference type="OrthoDB" id="9814057at2"/>
<proteinExistence type="predicted"/>
<comment type="caution">
    <text evidence="2">The sequence shown here is derived from an EMBL/GenBank/DDBJ whole genome shotgun (WGS) entry which is preliminary data.</text>
</comment>
<accession>A0A2S7TZC3</accession>